<feature type="transmembrane region" description="Helical" evidence="1">
    <location>
        <begin position="322"/>
        <end position="345"/>
    </location>
</feature>
<dbReference type="AlphaFoldDB" id="A0A1G8CSB6"/>
<proteinExistence type="predicted"/>
<feature type="transmembrane region" description="Helical" evidence="1">
    <location>
        <begin position="357"/>
        <end position="377"/>
    </location>
</feature>
<evidence type="ECO:0000313" key="3">
    <source>
        <dbReference type="Proteomes" id="UP000199009"/>
    </source>
</evidence>
<gene>
    <name evidence="2" type="ORF">SAMN04489810_3154</name>
</gene>
<feature type="transmembrane region" description="Helical" evidence="1">
    <location>
        <begin position="288"/>
        <end position="310"/>
    </location>
</feature>
<feature type="transmembrane region" description="Helical" evidence="1">
    <location>
        <begin position="174"/>
        <end position="194"/>
    </location>
</feature>
<feature type="transmembrane region" description="Helical" evidence="1">
    <location>
        <begin position="117"/>
        <end position="139"/>
    </location>
</feature>
<accession>A0A1G8CSB6</accession>
<keyword evidence="1" id="KW-1133">Transmembrane helix</keyword>
<dbReference type="Proteomes" id="UP000199009">
    <property type="component" value="Chromosome I"/>
</dbReference>
<feature type="transmembrane region" description="Helical" evidence="1">
    <location>
        <begin position="146"/>
        <end position="168"/>
    </location>
</feature>
<keyword evidence="3" id="KW-1185">Reference proteome</keyword>
<protein>
    <recommendedName>
        <fullName evidence="4">Membrane protein involved in the export of O-antigen and teichoic acid</fullName>
    </recommendedName>
</protein>
<evidence type="ECO:0008006" key="4">
    <source>
        <dbReference type="Google" id="ProtNLM"/>
    </source>
</evidence>
<evidence type="ECO:0000313" key="2">
    <source>
        <dbReference type="EMBL" id="SDH48332.1"/>
    </source>
</evidence>
<name>A0A1G8CSB6_9MICO</name>
<feature type="transmembrane region" description="Helical" evidence="1">
    <location>
        <begin position="248"/>
        <end position="268"/>
    </location>
</feature>
<feature type="transmembrane region" description="Helical" evidence="1">
    <location>
        <begin position="12"/>
        <end position="31"/>
    </location>
</feature>
<sequence>MTSATESAKRGLVAVLLATAVAGVVGYAIQLLAPRMLPTADSYVAFSVYWATLYLCGSALTGIQQEVTRAAHPAEPAHRPPALRNATVVFAGILAVAAVVIGIVFSSQLTTVPMLSLVGSLTIGLIGYLFMVVLSGVMYGLQVWRGVAMITIVDALVRAVLVVTGFALHLSPGWIVLLVSAPFIIAFGATWLTVRRRIVGRFQLDVGYQDLAFNTLRTMGAAAATGLLVSGLPVLLKVTSPAVPAPELAAHVLAITITRAPIVIPLLALQSYMISVLRHAGDTLLRRLAILVAVAAAVVGVLSLVALWIGPPLIAAISDGRYTITAGMAGAIVASAGLVGLMSVAGPALLVRSHHGFYAAGWIIAAIVTVLLLLLPLPFDQRLTTALLGGPLAGLAVQTYGLLTRVRADTRGAQS</sequence>
<keyword evidence="1" id="KW-0812">Transmembrane</keyword>
<feature type="transmembrane region" description="Helical" evidence="1">
    <location>
        <begin position="383"/>
        <end position="403"/>
    </location>
</feature>
<feature type="transmembrane region" description="Helical" evidence="1">
    <location>
        <begin position="215"/>
        <end position="236"/>
    </location>
</feature>
<keyword evidence="1" id="KW-0472">Membrane</keyword>
<dbReference type="STRING" id="370764.SAMN04489810_3154"/>
<reference evidence="2 3" key="1">
    <citation type="submission" date="2016-10" db="EMBL/GenBank/DDBJ databases">
        <authorList>
            <person name="de Groot N.N."/>
        </authorList>
    </citation>
    <scope>NUCLEOTIDE SEQUENCE [LARGE SCALE GENOMIC DNA]</scope>
    <source>
        <strain evidence="2 3">DSM 23142</strain>
    </source>
</reference>
<dbReference type="EMBL" id="LT629692">
    <property type="protein sequence ID" value="SDH48332.1"/>
    <property type="molecule type" value="Genomic_DNA"/>
</dbReference>
<feature type="transmembrane region" description="Helical" evidence="1">
    <location>
        <begin position="43"/>
        <end position="63"/>
    </location>
</feature>
<organism evidence="2 3">
    <name type="scientific">Microbacterium pygmaeum</name>
    <dbReference type="NCBI Taxonomy" id="370764"/>
    <lineage>
        <taxon>Bacteria</taxon>
        <taxon>Bacillati</taxon>
        <taxon>Actinomycetota</taxon>
        <taxon>Actinomycetes</taxon>
        <taxon>Micrococcales</taxon>
        <taxon>Microbacteriaceae</taxon>
        <taxon>Microbacterium</taxon>
    </lineage>
</organism>
<evidence type="ECO:0000256" key="1">
    <source>
        <dbReference type="SAM" id="Phobius"/>
    </source>
</evidence>
<feature type="transmembrane region" description="Helical" evidence="1">
    <location>
        <begin position="83"/>
        <end position="105"/>
    </location>
</feature>